<sequence length="802" mass="90652">MIRCAIRLFNPLAALFVCVAIVPVAAFQGPFNPESILSGTAPLTFEGDLSSKLLEEAHADIERRIAEAPAKRAQFWNRDFSGAAAYNASIAPNRERLRRYLGVEDRSRPAVNYNQGLPDKYPQVGMEIFSTANEPALVAETEKYEVYQVRWPVLERVSGEGLLIRPKGKPVANVVVVPDADQTPEQMIGLAPGIALSSQIARKLAENGIQVLIPTLIDRGLLFPGQAKQQSRREWLYRQAFHMGKHLIGYEVQKVMAAIDWFEKAYSNDVKVGVAGYLEGGLIALYTAALDTRVDATLVSGYFQSRQNIWREPIYRNVWGILEEFGDAEIASMVAPRALAIEYSSIPEIWDGSRADSLMVYRHTGFKGKLQTPVPAEVQQEYQRLNTLVKSGFQKRKLFTGDKGNPVAFGSDAAVSGFAGWVGASRWKSGNDGAPAEKRSSFDPAERQFRQAKEIDEHVQNLLRISDYQRNEFFLYQAVPDLKKRTWSTKTYHPYLSPDGFAEKGNSFRQIFANDIIGRFPDKLTDPAPRSRKVYDMARWTGHEVLLNVFGDFSAAGVILIPKDLKEDEKRPVVVTQHGRNGVPGDVIAGNTSYNNIAGLLADQGFIVFVPYGLYRGEDRYRWLCRKANTVRKTLFSYALAQHEQILNWLNTLPQVDGKRIAFYGKSYGGEMAMRIPSILEGYSLSVCSGDFGDWSRKVADTRFGYGFMNSMEWEMPYFNMGSTFSYAEMAYLIFPRPFMVERGRQDLVQPDEWVAYEYEKVRYLYDVFGQKDKTDIEFFNGGHASKNDGVFRFLRKHLNWP</sequence>
<dbReference type="Gene3D" id="3.40.50.1820">
    <property type="entry name" value="alpha/beta hydrolase"/>
    <property type="match status" value="2"/>
</dbReference>
<dbReference type="Proteomes" id="UP001501508">
    <property type="component" value="Unassembled WGS sequence"/>
</dbReference>
<accession>A0ABP8LYM7</accession>
<dbReference type="PANTHER" id="PTHR22946">
    <property type="entry name" value="DIENELACTONE HYDROLASE DOMAIN-CONTAINING PROTEIN-RELATED"/>
    <property type="match status" value="1"/>
</dbReference>
<gene>
    <name evidence="2" type="ORF">GCM10023091_21800</name>
</gene>
<evidence type="ECO:0000313" key="3">
    <source>
        <dbReference type="Proteomes" id="UP001501508"/>
    </source>
</evidence>
<feature type="domain" description="Dienelactone hydrolase" evidence="1">
    <location>
        <begin position="161"/>
        <end position="298"/>
    </location>
</feature>
<proteinExistence type="predicted"/>
<dbReference type="RefSeq" id="WP_345028799.1">
    <property type="nucleotide sequence ID" value="NZ_BAABEY010000021.1"/>
</dbReference>
<dbReference type="SUPFAM" id="SSF53474">
    <property type="entry name" value="alpha/beta-Hydrolases"/>
    <property type="match status" value="2"/>
</dbReference>
<organism evidence="2 3">
    <name type="scientific">Ravibacter arvi</name>
    <dbReference type="NCBI Taxonomy" id="2051041"/>
    <lineage>
        <taxon>Bacteria</taxon>
        <taxon>Pseudomonadati</taxon>
        <taxon>Bacteroidota</taxon>
        <taxon>Cytophagia</taxon>
        <taxon>Cytophagales</taxon>
        <taxon>Spirosomataceae</taxon>
        <taxon>Ravibacter</taxon>
    </lineage>
</organism>
<dbReference type="InterPro" id="IPR002925">
    <property type="entry name" value="Dienelactn_hydro"/>
</dbReference>
<dbReference type="InterPro" id="IPR029058">
    <property type="entry name" value="AB_hydrolase_fold"/>
</dbReference>
<name>A0ABP8LYM7_9BACT</name>
<protein>
    <recommendedName>
        <fullName evidence="1">Dienelactone hydrolase domain-containing protein</fullName>
    </recommendedName>
</protein>
<dbReference type="Pfam" id="PF01738">
    <property type="entry name" value="DLH"/>
    <property type="match status" value="2"/>
</dbReference>
<dbReference type="EMBL" id="BAABEY010000021">
    <property type="protein sequence ID" value="GAA4439513.1"/>
    <property type="molecule type" value="Genomic_DNA"/>
</dbReference>
<feature type="domain" description="Dienelactone hydrolase" evidence="1">
    <location>
        <begin position="570"/>
        <end position="676"/>
    </location>
</feature>
<reference evidence="3" key="1">
    <citation type="journal article" date="2019" name="Int. J. Syst. Evol. Microbiol.">
        <title>The Global Catalogue of Microorganisms (GCM) 10K type strain sequencing project: providing services to taxonomists for standard genome sequencing and annotation.</title>
        <authorList>
            <consortium name="The Broad Institute Genomics Platform"/>
            <consortium name="The Broad Institute Genome Sequencing Center for Infectious Disease"/>
            <person name="Wu L."/>
            <person name="Ma J."/>
        </authorList>
    </citation>
    <scope>NUCLEOTIDE SEQUENCE [LARGE SCALE GENOMIC DNA]</scope>
    <source>
        <strain evidence="3">JCM 31920</strain>
    </source>
</reference>
<keyword evidence="3" id="KW-1185">Reference proteome</keyword>
<dbReference type="InterPro" id="IPR050261">
    <property type="entry name" value="FrsA_esterase"/>
</dbReference>
<evidence type="ECO:0000313" key="2">
    <source>
        <dbReference type="EMBL" id="GAA4439513.1"/>
    </source>
</evidence>
<evidence type="ECO:0000259" key="1">
    <source>
        <dbReference type="Pfam" id="PF01738"/>
    </source>
</evidence>
<comment type="caution">
    <text evidence="2">The sequence shown here is derived from an EMBL/GenBank/DDBJ whole genome shotgun (WGS) entry which is preliminary data.</text>
</comment>